<evidence type="ECO:0000313" key="8">
    <source>
        <dbReference type="EMBL" id="KAG2449202.1"/>
    </source>
</evidence>
<feature type="region of interest" description="Disordered" evidence="6">
    <location>
        <begin position="405"/>
        <end position="428"/>
    </location>
</feature>
<feature type="transmembrane region" description="Helical" evidence="7">
    <location>
        <begin position="735"/>
        <end position="755"/>
    </location>
</feature>
<feature type="compositionally biased region" description="Polar residues" evidence="6">
    <location>
        <begin position="267"/>
        <end position="278"/>
    </location>
</feature>
<evidence type="ECO:0000256" key="1">
    <source>
        <dbReference type="ARBA" id="ARBA00004141"/>
    </source>
</evidence>
<feature type="transmembrane region" description="Helical" evidence="7">
    <location>
        <begin position="829"/>
        <end position="853"/>
    </location>
</feature>
<feature type="region of interest" description="Disordered" evidence="6">
    <location>
        <begin position="66"/>
        <end position="115"/>
    </location>
</feature>
<feature type="transmembrane region" description="Helical" evidence="7">
    <location>
        <begin position="762"/>
        <end position="784"/>
    </location>
</feature>
<dbReference type="Pfam" id="PF07690">
    <property type="entry name" value="MFS_1"/>
    <property type="match status" value="1"/>
</dbReference>
<dbReference type="Gene3D" id="1.20.1250.20">
    <property type="entry name" value="MFS general substrate transporter like domains"/>
    <property type="match status" value="2"/>
</dbReference>
<evidence type="ECO:0000256" key="4">
    <source>
        <dbReference type="ARBA" id="ARBA00022989"/>
    </source>
</evidence>
<feature type="transmembrane region" description="Helical" evidence="7">
    <location>
        <begin position="1622"/>
        <end position="1641"/>
    </location>
</feature>
<reference evidence="8" key="1">
    <citation type="journal article" date="2020" name="bioRxiv">
        <title>Comparative genomics of Chlamydomonas.</title>
        <authorList>
            <person name="Craig R.J."/>
            <person name="Hasan A.R."/>
            <person name="Ness R.W."/>
            <person name="Keightley P.D."/>
        </authorList>
    </citation>
    <scope>NUCLEOTIDE SEQUENCE</scope>
    <source>
        <strain evidence="8">CCAP 11/173</strain>
    </source>
</reference>
<comment type="subcellular location">
    <subcellularLocation>
        <location evidence="1">Membrane</location>
        <topology evidence="1">Multi-pass membrane protein</topology>
    </subcellularLocation>
</comment>
<evidence type="ECO:0000256" key="3">
    <source>
        <dbReference type="ARBA" id="ARBA00022692"/>
    </source>
</evidence>
<evidence type="ECO:0008006" key="10">
    <source>
        <dbReference type="Google" id="ProtNLM"/>
    </source>
</evidence>
<feature type="compositionally biased region" description="Low complexity" evidence="6">
    <location>
        <begin position="224"/>
        <end position="244"/>
    </location>
</feature>
<dbReference type="InterPro" id="IPR036259">
    <property type="entry name" value="MFS_trans_sf"/>
</dbReference>
<feature type="transmembrane region" description="Helical" evidence="7">
    <location>
        <begin position="1679"/>
        <end position="1704"/>
    </location>
</feature>
<keyword evidence="5 7" id="KW-0472">Membrane</keyword>
<dbReference type="GO" id="GO:0016020">
    <property type="term" value="C:membrane"/>
    <property type="evidence" value="ECO:0007669"/>
    <property type="project" value="UniProtKB-SubCell"/>
</dbReference>
<feature type="transmembrane region" description="Helical" evidence="7">
    <location>
        <begin position="1647"/>
        <end position="1667"/>
    </location>
</feature>
<feature type="region of interest" description="Disordered" evidence="6">
    <location>
        <begin position="1431"/>
        <end position="1493"/>
    </location>
</feature>
<evidence type="ECO:0000256" key="7">
    <source>
        <dbReference type="SAM" id="Phobius"/>
    </source>
</evidence>
<evidence type="ECO:0000313" key="9">
    <source>
        <dbReference type="Proteomes" id="UP000613740"/>
    </source>
</evidence>
<dbReference type="Proteomes" id="UP000613740">
    <property type="component" value="Unassembled WGS sequence"/>
</dbReference>
<feature type="region of interest" description="Disordered" evidence="6">
    <location>
        <begin position="883"/>
        <end position="932"/>
    </location>
</feature>
<accession>A0A835WKE3</accession>
<dbReference type="InterPro" id="IPR044772">
    <property type="entry name" value="NO3_transporter"/>
</dbReference>
<protein>
    <recommendedName>
        <fullName evidence="10">Major facilitator superfamily (MFS) profile domain-containing protein</fullName>
    </recommendedName>
</protein>
<gene>
    <name evidence="8" type="ORF">HYH02_005949</name>
</gene>
<sequence>MPRQISGGVGAGAGNRELAVTSAGTAAAVGDGGGRDGDSAGGAAMTSSEGGLAGFAATGGGAHVSNAGSRAAAESPGLSTGSTVGQHPQKQPPQHFLLPSHMSSGDAGPSSLGGPVVRRASARVHGSLPGSFGVTPLAAAGGGADVPSFGGGLTAASAAAVAMMLVPPLAGLDRDDVSAAEHSGPGPDVQQQHQPLQEYASSSVGGAGSTDVFAQPSLNILVAQQAQPQQHQHQTTAHEQQQQQQHHRHGKAAAARAGAWGGLQQATPSELLQSSTTACGPDARPSGGSGGGAAGQEVSSFNFYGSSTPLVSPAPTSYANSHFSRVSQVSVGTSAYTSTGLPQHAHATAAAAAAAPPAAVSTTATTAAAAAATATGTACGTLQVQGSGASATAARSAVGPASAGAAAAAAPGQQPPPSPTGTAPQTGSVQHAYVTRGPFGGSVHGGGAFFGGAAATRGGGGGGGMASSVRNSSSVHGGGAYFIPTAGSNVLTTSGLFYAGSSMPGNLYTATGAVGGPGGGSSAGPNYVTHAVRTSVHHCRAPSIGGASTSSAAHTVAPSLHQDGGVSLLRLPGASTLGRPTAVTGGGRGAALRAGIITCNPALLEDGASLYAGGGGSGRAGAGGAEGDSGGGGGAGGGVLGRSDVAGSLSSATTKSHRFQPTRTAGPAMRAFHLAWAALFLTFVSAFAPAALSPVIAPDLHLSKPVLAVAGAMSLLSSFITRVLMGAWVRRYGPRYCQALTLLLTAPALACTALVRNAAGFVAARAAIGTGLASFVSSNFWVVLMFDSSVLGAAAATCTSWGNAGSGVSLILMPLLYEAMLKVYSGKSTAAWSAVFYFPAGAHLVLGVLTLVFGQDTALGDFLDFDSAGEDLPGGAMLAAAGGGSYHTPTRPADSKLAPADVPVAPSTPAAKTEEGRKQQQKLPPPQSPQLLLPIRQFTGPQHQHEAQAFQSTAATGLVHSVAGPSAAAGPQLEQFTAAQAAISGAGTAATGAGVATAMAAHATKHEGSNRGGAGRGTGAQPVPGGDHGPGRGSQAGDDLSMHDLPQRLPSASLRGWRAASSARQISLRRLDVSGGGGAGENLSQLSRGAPRAQQRELLPPTAASAGVTGVGVALDDDGDDDEMLDGNEPIFLLARMGTERIEEHSETLASAGSSSARAAGTACKGAGTDPHATTAGPVAEGLEEPALGAADAMHVPEPTLEIELLPADDAAAGEEQVAAAELDQQAARAAAQPTTAGFDTAAPASVVHQDKTGGRLVPPYLEVPPSPTAALAAVSAGGRIVSPFRSAGMPMEDGELDCSVSPVPPAAPFRTAVTIPVQQRSGAAAAQYATGPSPASSSAAAGFRVAIGGLGGDLAVGSTPGSIRNPGSLPAVSPATSAAAVTAEGVPPASSVAGASSAHTAYLNVVRGRLSQGGAIKAAAAAAAAATGNAGGRGQLQQQGMPAGAAAAGPDTASAVTHLAAGGEDPSHHPRWSNNNAPAGSPAGGGQQPVASNLPAAVGVGGGAGSAAARDGGAASLLPAPRPPKHHHALGLGMHEALQLYSMACRNYRCLLLALNYGYNFGAQLALYNILSVYLCERFGMSFIGAGALAAMPGLLNVFSRVSGSLLSGLVCRHFGMRGRLWLLWATQTAGGLCCVGLGLCGGGQSGLGATGVLLLLFGLFTQIAAGTTSTIAPYMSFRAFAAVLGVTSAGGQLGGVVLLLAFFVTTSLSYQEGILWMGVAIILVSLSIMAIRFPMWGGMLVGPDTRYGGVQEEQYYLSEWTPEEQASGVALPALIFAMHARSERSGWDYCIEKRSLARV</sequence>
<evidence type="ECO:0000256" key="2">
    <source>
        <dbReference type="ARBA" id="ARBA00008432"/>
    </source>
</evidence>
<organism evidence="8 9">
    <name type="scientific">Chlamydomonas schloesseri</name>
    <dbReference type="NCBI Taxonomy" id="2026947"/>
    <lineage>
        <taxon>Eukaryota</taxon>
        <taxon>Viridiplantae</taxon>
        <taxon>Chlorophyta</taxon>
        <taxon>core chlorophytes</taxon>
        <taxon>Chlorophyceae</taxon>
        <taxon>CS clade</taxon>
        <taxon>Chlamydomonadales</taxon>
        <taxon>Chlamydomonadaceae</taxon>
        <taxon>Chlamydomonas</taxon>
    </lineage>
</organism>
<feature type="compositionally biased region" description="Polar residues" evidence="6">
    <location>
        <begin position="189"/>
        <end position="204"/>
    </location>
</feature>
<feature type="transmembrane region" description="Helical" evidence="7">
    <location>
        <begin position="790"/>
        <end position="817"/>
    </location>
</feature>
<comment type="caution">
    <text evidence="8">The sequence shown here is derived from an EMBL/GenBank/DDBJ whole genome shotgun (WGS) entry which is preliminary data.</text>
</comment>
<feature type="transmembrane region" description="Helical" evidence="7">
    <location>
        <begin position="707"/>
        <end position="729"/>
    </location>
</feature>
<dbReference type="EMBL" id="JAEHOD010000015">
    <property type="protein sequence ID" value="KAG2449202.1"/>
    <property type="molecule type" value="Genomic_DNA"/>
</dbReference>
<evidence type="ECO:0000256" key="6">
    <source>
        <dbReference type="SAM" id="MobiDB-lite"/>
    </source>
</evidence>
<keyword evidence="3 7" id="KW-0812">Transmembrane</keyword>
<keyword evidence="9" id="KW-1185">Reference proteome</keyword>
<keyword evidence="4 7" id="KW-1133">Transmembrane helix</keyword>
<name>A0A835WKE3_9CHLO</name>
<dbReference type="InterPro" id="IPR011701">
    <property type="entry name" value="MFS"/>
</dbReference>
<feature type="region of interest" description="Disordered" evidence="6">
    <location>
        <begin position="1071"/>
        <end position="1094"/>
    </location>
</feature>
<feature type="compositionally biased region" description="Low complexity" evidence="6">
    <location>
        <begin position="252"/>
        <end position="266"/>
    </location>
</feature>
<dbReference type="SUPFAM" id="SSF103473">
    <property type="entry name" value="MFS general substrate transporter"/>
    <property type="match status" value="2"/>
</dbReference>
<evidence type="ECO:0000256" key="5">
    <source>
        <dbReference type="ARBA" id="ARBA00023136"/>
    </source>
</evidence>
<feature type="region of interest" description="Disordered" evidence="6">
    <location>
        <begin position="1001"/>
        <end position="1056"/>
    </location>
</feature>
<feature type="transmembrane region" description="Helical" evidence="7">
    <location>
        <begin position="674"/>
        <end position="695"/>
    </location>
</feature>
<dbReference type="OrthoDB" id="550432at2759"/>
<feature type="compositionally biased region" description="Polar residues" evidence="6">
    <location>
        <begin position="77"/>
        <end position="89"/>
    </location>
</feature>
<feature type="region of interest" description="Disordered" evidence="6">
    <location>
        <begin position="27"/>
        <end position="46"/>
    </location>
</feature>
<comment type="similarity">
    <text evidence="2">Belongs to the major facilitator superfamily. Nitrate/nitrite porter (TC 2.A.1.8) family.</text>
</comment>
<feature type="transmembrane region" description="Helical" evidence="7">
    <location>
        <begin position="1716"/>
        <end position="1735"/>
    </location>
</feature>
<feature type="transmembrane region" description="Helical" evidence="7">
    <location>
        <begin position="1580"/>
        <end position="1601"/>
    </location>
</feature>
<feature type="region of interest" description="Disordered" evidence="6">
    <location>
        <begin position="175"/>
        <end position="208"/>
    </location>
</feature>
<proteinExistence type="inferred from homology"/>
<feature type="compositionally biased region" description="Low complexity" evidence="6">
    <location>
        <begin position="1436"/>
        <end position="1450"/>
    </location>
</feature>
<dbReference type="GO" id="GO:0015112">
    <property type="term" value="F:nitrate transmembrane transporter activity"/>
    <property type="evidence" value="ECO:0007669"/>
    <property type="project" value="InterPro"/>
</dbReference>
<feature type="region of interest" description="Disordered" evidence="6">
    <location>
        <begin position="224"/>
        <end position="294"/>
    </location>
</feature>
<dbReference type="PANTHER" id="PTHR23515">
    <property type="entry name" value="HIGH-AFFINITY NITRATE TRANSPORTER 2.3"/>
    <property type="match status" value="1"/>
</dbReference>